<dbReference type="Proteomes" id="UP000233551">
    <property type="component" value="Unassembled WGS sequence"/>
</dbReference>
<name>A0A2I0I1Q6_PUNGR</name>
<feature type="compositionally biased region" description="Polar residues" evidence="1">
    <location>
        <begin position="100"/>
        <end position="113"/>
    </location>
</feature>
<reference evidence="2 3" key="1">
    <citation type="submission" date="2017-11" db="EMBL/GenBank/DDBJ databases">
        <title>De-novo sequencing of pomegranate (Punica granatum L.) genome.</title>
        <authorList>
            <person name="Akparov Z."/>
            <person name="Amiraslanov A."/>
            <person name="Hajiyeva S."/>
            <person name="Abbasov M."/>
            <person name="Kaur K."/>
            <person name="Hamwieh A."/>
            <person name="Solovyev V."/>
            <person name="Salamov A."/>
            <person name="Braich B."/>
            <person name="Kosarev P."/>
            <person name="Mahmoud A."/>
            <person name="Hajiyev E."/>
            <person name="Babayeva S."/>
            <person name="Izzatullayeva V."/>
            <person name="Mammadov A."/>
            <person name="Mammadov A."/>
            <person name="Sharifova S."/>
            <person name="Ojaghi J."/>
            <person name="Eynullazada K."/>
            <person name="Bayramov B."/>
            <person name="Abdulazimova A."/>
            <person name="Shahmuradov I."/>
        </authorList>
    </citation>
    <scope>NUCLEOTIDE SEQUENCE [LARGE SCALE GENOMIC DNA]</scope>
    <source>
        <strain evidence="3">cv. AG2017</strain>
        <tissue evidence="2">Leaf</tissue>
    </source>
</reference>
<dbReference type="AlphaFoldDB" id="A0A2I0I1Q6"/>
<evidence type="ECO:0000313" key="3">
    <source>
        <dbReference type="Proteomes" id="UP000233551"/>
    </source>
</evidence>
<sequence length="189" mass="20226">MDRKSPDESGRIGSDRTARRRNRPEERWAGWGKLGLAGLGLGPRKKNELGRGPLAEGRPGSGGGGGDEAGGGGSHPWTPRRRPEWTPVTILDTADASPWSIGTSPALNQSESGELSRFPREGFPKSIDLLIDFGRFGGNRENRDFGGSWAGGVAGHQRALPGPAWPARIVFCFLSLWSRAASQRCPACP</sequence>
<feature type="compositionally biased region" description="Gly residues" evidence="1">
    <location>
        <begin position="59"/>
        <end position="74"/>
    </location>
</feature>
<protein>
    <submittedName>
        <fullName evidence="2">Uncharacterized protein</fullName>
    </submittedName>
</protein>
<gene>
    <name evidence="2" type="ORF">CRG98_041720</name>
</gene>
<proteinExistence type="predicted"/>
<dbReference type="EMBL" id="PGOL01004268">
    <property type="protein sequence ID" value="PKI37887.1"/>
    <property type="molecule type" value="Genomic_DNA"/>
</dbReference>
<accession>A0A2I0I1Q6</accession>
<comment type="caution">
    <text evidence="2">The sequence shown here is derived from an EMBL/GenBank/DDBJ whole genome shotgun (WGS) entry which is preliminary data.</text>
</comment>
<evidence type="ECO:0000313" key="2">
    <source>
        <dbReference type="EMBL" id="PKI37887.1"/>
    </source>
</evidence>
<feature type="compositionally biased region" description="Gly residues" evidence="1">
    <location>
        <begin position="32"/>
        <end position="41"/>
    </location>
</feature>
<feature type="compositionally biased region" description="Basic and acidic residues" evidence="1">
    <location>
        <begin position="1"/>
        <end position="28"/>
    </location>
</feature>
<evidence type="ECO:0000256" key="1">
    <source>
        <dbReference type="SAM" id="MobiDB-lite"/>
    </source>
</evidence>
<keyword evidence="3" id="KW-1185">Reference proteome</keyword>
<feature type="region of interest" description="Disordered" evidence="1">
    <location>
        <begin position="1"/>
        <end position="119"/>
    </location>
</feature>
<organism evidence="2 3">
    <name type="scientific">Punica granatum</name>
    <name type="common">Pomegranate</name>
    <dbReference type="NCBI Taxonomy" id="22663"/>
    <lineage>
        <taxon>Eukaryota</taxon>
        <taxon>Viridiplantae</taxon>
        <taxon>Streptophyta</taxon>
        <taxon>Embryophyta</taxon>
        <taxon>Tracheophyta</taxon>
        <taxon>Spermatophyta</taxon>
        <taxon>Magnoliopsida</taxon>
        <taxon>eudicotyledons</taxon>
        <taxon>Gunneridae</taxon>
        <taxon>Pentapetalae</taxon>
        <taxon>rosids</taxon>
        <taxon>malvids</taxon>
        <taxon>Myrtales</taxon>
        <taxon>Lythraceae</taxon>
        <taxon>Punica</taxon>
    </lineage>
</organism>